<comment type="caution">
    <text evidence="2">The sequence shown here is derived from an EMBL/GenBank/DDBJ whole genome shotgun (WGS) entry which is preliminary data.</text>
</comment>
<evidence type="ECO:0000313" key="2">
    <source>
        <dbReference type="EMBL" id="KAF5208386.1"/>
    </source>
</evidence>
<dbReference type="Proteomes" id="UP000554482">
    <property type="component" value="Unassembled WGS sequence"/>
</dbReference>
<evidence type="ECO:0000256" key="1">
    <source>
        <dbReference type="SAM" id="MobiDB-lite"/>
    </source>
</evidence>
<reference evidence="2 3" key="1">
    <citation type="submission" date="2020-06" db="EMBL/GenBank/DDBJ databases">
        <title>Transcriptomic and genomic resources for Thalictrum thalictroides and T. hernandezii: Facilitating candidate gene discovery in an emerging model plant lineage.</title>
        <authorList>
            <person name="Arias T."/>
            <person name="Riano-Pachon D.M."/>
            <person name="Di Stilio V.S."/>
        </authorList>
    </citation>
    <scope>NUCLEOTIDE SEQUENCE [LARGE SCALE GENOMIC DNA]</scope>
    <source>
        <strain evidence="3">cv. WT478/WT964</strain>
        <tissue evidence="2">Leaves</tissue>
    </source>
</reference>
<gene>
    <name evidence="2" type="ORF">FRX31_002028</name>
</gene>
<name>A0A7J6XF02_THATH</name>
<dbReference type="AlphaFoldDB" id="A0A7J6XF02"/>
<accession>A0A7J6XF02</accession>
<organism evidence="2 3">
    <name type="scientific">Thalictrum thalictroides</name>
    <name type="common">Rue-anemone</name>
    <name type="synonym">Anemone thalictroides</name>
    <dbReference type="NCBI Taxonomy" id="46969"/>
    <lineage>
        <taxon>Eukaryota</taxon>
        <taxon>Viridiplantae</taxon>
        <taxon>Streptophyta</taxon>
        <taxon>Embryophyta</taxon>
        <taxon>Tracheophyta</taxon>
        <taxon>Spermatophyta</taxon>
        <taxon>Magnoliopsida</taxon>
        <taxon>Ranunculales</taxon>
        <taxon>Ranunculaceae</taxon>
        <taxon>Thalictroideae</taxon>
        <taxon>Thalictrum</taxon>
    </lineage>
</organism>
<sequence>MESIIGFQWQKMDSGKQYFWPSVPKISAQQGDQPTLPKNYHPQKGKKTEGFGTLSYSPIF</sequence>
<feature type="region of interest" description="Disordered" evidence="1">
    <location>
        <begin position="29"/>
        <end position="60"/>
    </location>
</feature>
<dbReference type="EMBL" id="JABWDY010000079">
    <property type="protein sequence ID" value="KAF5208386.1"/>
    <property type="molecule type" value="Genomic_DNA"/>
</dbReference>
<protein>
    <submittedName>
        <fullName evidence="2">Uncharacterized protein</fullName>
    </submittedName>
</protein>
<keyword evidence="3" id="KW-1185">Reference proteome</keyword>
<proteinExistence type="predicted"/>
<evidence type="ECO:0000313" key="3">
    <source>
        <dbReference type="Proteomes" id="UP000554482"/>
    </source>
</evidence>